<comment type="pathway">
    <text evidence="2">Cofactor biosynthesis; NAD(+) biosynthesis; iminoaspartate from L-aspartate (oxidase route): step 1/1.</text>
</comment>
<dbReference type="Proteomes" id="UP001519271">
    <property type="component" value="Unassembled WGS sequence"/>
</dbReference>
<dbReference type="SUPFAM" id="SSF51905">
    <property type="entry name" value="FAD/NAD(P)-binding domain"/>
    <property type="match status" value="1"/>
</dbReference>
<dbReference type="PANTHER" id="PTHR42716">
    <property type="entry name" value="L-ASPARTATE OXIDASE"/>
    <property type="match status" value="1"/>
</dbReference>
<feature type="domain" description="FAD-dependent oxidoreductase 2 FAD-binding" evidence="12">
    <location>
        <begin position="5"/>
        <end position="368"/>
    </location>
</feature>
<name>A0ABS4G0E8_9CLOT</name>
<dbReference type="EMBL" id="JAGGKC010000002">
    <property type="protein sequence ID" value="MBP1918011.1"/>
    <property type="molecule type" value="Genomic_DNA"/>
</dbReference>
<dbReference type="RefSeq" id="WP_209458251.1">
    <property type="nucleotide sequence ID" value="NZ_JAGGKC010000002.1"/>
</dbReference>
<accession>A0ABS4G0E8</accession>
<dbReference type="EC" id="1.4.3.16" evidence="4"/>
<dbReference type="InterPro" id="IPR027477">
    <property type="entry name" value="Succ_DH/fumarate_Rdtase_cat_sf"/>
</dbReference>
<evidence type="ECO:0000256" key="9">
    <source>
        <dbReference type="ARBA" id="ARBA00023002"/>
    </source>
</evidence>
<evidence type="ECO:0000313" key="13">
    <source>
        <dbReference type="EMBL" id="MBP1918011.1"/>
    </source>
</evidence>
<evidence type="ECO:0000256" key="3">
    <source>
        <dbReference type="ARBA" id="ARBA00008562"/>
    </source>
</evidence>
<evidence type="ECO:0000256" key="11">
    <source>
        <dbReference type="ARBA" id="ARBA00048305"/>
    </source>
</evidence>
<keyword evidence="9 13" id="KW-0560">Oxidoreductase</keyword>
<evidence type="ECO:0000256" key="7">
    <source>
        <dbReference type="ARBA" id="ARBA00022642"/>
    </source>
</evidence>
<protein>
    <recommendedName>
        <fullName evidence="5">L-aspartate oxidase</fullName>
        <ecNumber evidence="4">1.4.3.16</ecNumber>
    </recommendedName>
    <alternativeName>
        <fullName evidence="10">Quinolinate synthase B</fullName>
    </alternativeName>
</protein>
<evidence type="ECO:0000256" key="2">
    <source>
        <dbReference type="ARBA" id="ARBA00004950"/>
    </source>
</evidence>
<keyword evidence="14" id="KW-1185">Reference proteome</keyword>
<evidence type="ECO:0000256" key="10">
    <source>
        <dbReference type="ARBA" id="ARBA00030386"/>
    </source>
</evidence>
<dbReference type="NCBIfam" id="NF004820">
    <property type="entry name" value="PRK06175.1"/>
    <property type="match status" value="1"/>
</dbReference>
<organism evidence="13 14">
    <name type="scientific">Youngiibacter multivorans</name>
    <dbReference type="NCBI Taxonomy" id="937251"/>
    <lineage>
        <taxon>Bacteria</taxon>
        <taxon>Bacillati</taxon>
        <taxon>Bacillota</taxon>
        <taxon>Clostridia</taxon>
        <taxon>Eubacteriales</taxon>
        <taxon>Clostridiaceae</taxon>
        <taxon>Youngiibacter</taxon>
    </lineage>
</organism>
<dbReference type="GO" id="GO:0008734">
    <property type="term" value="F:L-aspartate oxidase activity"/>
    <property type="evidence" value="ECO:0007669"/>
    <property type="project" value="UniProtKB-EC"/>
</dbReference>
<keyword evidence="8" id="KW-0274">FAD</keyword>
<gene>
    <name evidence="13" type="ORF">J2Z34_000482</name>
</gene>
<dbReference type="Pfam" id="PF00890">
    <property type="entry name" value="FAD_binding_2"/>
    <property type="match status" value="1"/>
</dbReference>
<comment type="similarity">
    <text evidence="3">Belongs to the FAD-dependent oxidoreductase 2 family. NadB subfamily.</text>
</comment>
<dbReference type="Gene3D" id="3.90.700.10">
    <property type="entry name" value="Succinate dehydrogenase/fumarate reductase flavoprotein, catalytic domain"/>
    <property type="match status" value="1"/>
</dbReference>
<evidence type="ECO:0000313" key="14">
    <source>
        <dbReference type="Proteomes" id="UP001519271"/>
    </source>
</evidence>
<reference evidence="13 14" key="1">
    <citation type="submission" date="2021-03" db="EMBL/GenBank/DDBJ databases">
        <title>Genomic Encyclopedia of Type Strains, Phase IV (KMG-IV): sequencing the most valuable type-strain genomes for metagenomic binning, comparative biology and taxonomic classification.</title>
        <authorList>
            <person name="Goeker M."/>
        </authorList>
    </citation>
    <scope>NUCLEOTIDE SEQUENCE [LARGE SCALE GENOMIC DNA]</scope>
    <source>
        <strain evidence="13 14">DSM 6139</strain>
    </source>
</reference>
<evidence type="ECO:0000259" key="12">
    <source>
        <dbReference type="Pfam" id="PF00890"/>
    </source>
</evidence>
<evidence type="ECO:0000256" key="6">
    <source>
        <dbReference type="ARBA" id="ARBA00022630"/>
    </source>
</evidence>
<evidence type="ECO:0000256" key="8">
    <source>
        <dbReference type="ARBA" id="ARBA00022827"/>
    </source>
</evidence>
<dbReference type="SUPFAM" id="SSF56425">
    <property type="entry name" value="Succinate dehydrogenase/fumarate reductase flavoprotein, catalytic domain"/>
    <property type="match status" value="1"/>
</dbReference>
<keyword evidence="6" id="KW-0285">Flavoprotein</keyword>
<sequence>MKEYDVIIVGTGVSGLFAALNLSRDRKILIITKGKMDQSDSNLAQGGICVQLDDEDHDIFMEDTLKAGHYENSREAVDVMIRGSREVIDDLVRLGVEFDKEDGIYSYTREGAHSRARILHCKDTTGREINSTLLEKVLGLKNVEILEDTTLVDILAKDGRCYGIVARTSDQILRNIYAQVTILATGGIGGLFKKSTNYPHLTGDAVAIALKHGIVVKDIDYIQIHPTALYTDKPGRAFLISESVRGEGAVLLNKSGERFTDELQPRDVVTKKILEQMEKDDMPYVRLCLKDHVKADIRERFPNIYEHCLKEGFDITRECIPVVPAQHYFMGGLEVNLDSRTSMANLYAVGETSCNGVHGRNRLASNSLLESLVFSKRAALDIEKNWKMTDHPDFPEPKYPEKNRMAEDDKRMILEEIRKEEENAEEH</sequence>
<dbReference type="Gene3D" id="3.50.50.60">
    <property type="entry name" value="FAD/NAD(P)-binding domain"/>
    <property type="match status" value="1"/>
</dbReference>
<evidence type="ECO:0000256" key="5">
    <source>
        <dbReference type="ARBA" id="ARBA00021901"/>
    </source>
</evidence>
<comment type="catalytic activity">
    <reaction evidence="11">
        <text>L-aspartate + O2 = iminosuccinate + H2O2</text>
        <dbReference type="Rhea" id="RHEA:25876"/>
        <dbReference type="ChEBI" id="CHEBI:15379"/>
        <dbReference type="ChEBI" id="CHEBI:16240"/>
        <dbReference type="ChEBI" id="CHEBI:29991"/>
        <dbReference type="ChEBI" id="CHEBI:77875"/>
        <dbReference type="EC" id="1.4.3.16"/>
    </reaction>
    <physiologicalReaction direction="left-to-right" evidence="11">
        <dbReference type="Rhea" id="RHEA:25877"/>
    </physiologicalReaction>
</comment>
<evidence type="ECO:0000256" key="4">
    <source>
        <dbReference type="ARBA" id="ARBA00012173"/>
    </source>
</evidence>
<keyword evidence="7" id="KW-0662">Pyridine nucleotide biosynthesis</keyword>
<comment type="cofactor">
    <cofactor evidence="1">
        <name>FAD</name>
        <dbReference type="ChEBI" id="CHEBI:57692"/>
    </cofactor>
</comment>
<dbReference type="InterPro" id="IPR003953">
    <property type="entry name" value="FAD-dep_OxRdtase_2_FAD-bd"/>
</dbReference>
<dbReference type="InterPro" id="IPR005288">
    <property type="entry name" value="NadB"/>
</dbReference>
<comment type="caution">
    <text evidence="13">The sequence shown here is derived from an EMBL/GenBank/DDBJ whole genome shotgun (WGS) entry which is preliminary data.</text>
</comment>
<proteinExistence type="inferred from homology"/>
<dbReference type="PANTHER" id="PTHR42716:SF2">
    <property type="entry name" value="L-ASPARTATE OXIDASE, CHLOROPLASTIC"/>
    <property type="match status" value="1"/>
</dbReference>
<evidence type="ECO:0000256" key="1">
    <source>
        <dbReference type="ARBA" id="ARBA00001974"/>
    </source>
</evidence>
<dbReference type="PRINTS" id="PR00368">
    <property type="entry name" value="FADPNR"/>
</dbReference>
<dbReference type="InterPro" id="IPR036188">
    <property type="entry name" value="FAD/NAD-bd_sf"/>
</dbReference>